<name>A0AAV7QQV7_PLEWA</name>
<feature type="compositionally biased region" description="Basic and acidic residues" evidence="1">
    <location>
        <begin position="100"/>
        <end position="114"/>
    </location>
</feature>
<sequence>MPGPALKPVSSLEERVRRSRGLGALSGLHFNLAPSFAPGPRAAQVSVPVAPGPPPLSLEERGAEGPPQLGPPSPRPREHENRRFGGPTHFSSSPPGDPSARQREGRGGHLDLPIRFRRCLHKGTRRQGWPRTGSLLCPAPGTSAEAGPRPGDSPHATDAPRRARSWLR</sequence>
<dbReference type="Proteomes" id="UP001066276">
    <property type="component" value="Chromosome 6"/>
</dbReference>
<organism evidence="2 3">
    <name type="scientific">Pleurodeles waltl</name>
    <name type="common">Iberian ribbed newt</name>
    <dbReference type="NCBI Taxonomy" id="8319"/>
    <lineage>
        <taxon>Eukaryota</taxon>
        <taxon>Metazoa</taxon>
        <taxon>Chordata</taxon>
        <taxon>Craniata</taxon>
        <taxon>Vertebrata</taxon>
        <taxon>Euteleostomi</taxon>
        <taxon>Amphibia</taxon>
        <taxon>Batrachia</taxon>
        <taxon>Caudata</taxon>
        <taxon>Salamandroidea</taxon>
        <taxon>Salamandridae</taxon>
        <taxon>Pleurodelinae</taxon>
        <taxon>Pleurodeles</taxon>
    </lineage>
</organism>
<gene>
    <name evidence="2" type="ORF">NDU88_007096</name>
</gene>
<evidence type="ECO:0000256" key="1">
    <source>
        <dbReference type="SAM" id="MobiDB-lite"/>
    </source>
</evidence>
<reference evidence="2" key="1">
    <citation type="journal article" date="2022" name="bioRxiv">
        <title>Sequencing and chromosome-scale assembly of the giantPleurodeles waltlgenome.</title>
        <authorList>
            <person name="Brown T."/>
            <person name="Elewa A."/>
            <person name="Iarovenko S."/>
            <person name="Subramanian E."/>
            <person name="Araus A.J."/>
            <person name="Petzold A."/>
            <person name="Susuki M."/>
            <person name="Suzuki K.-i.T."/>
            <person name="Hayashi T."/>
            <person name="Toyoda A."/>
            <person name="Oliveira C."/>
            <person name="Osipova E."/>
            <person name="Leigh N.D."/>
            <person name="Simon A."/>
            <person name="Yun M.H."/>
        </authorList>
    </citation>
    <scope>NUCLEOTIDE SEQUENCE</scope>
    <source>
        <strain evidence="2">20211129_DDA</strain>
        <tissue evidence="2">Liver</tissue>
    </source>
</reference>
<dbReference type="AlphaFoldDB" id="A0AAV7QQV7"/>
<evidence type="ECO:0000313" key="2">
    <source>
        <dbReference type="EMBL" id="KAJ1140758.1"/>
    </source>
</evidence>
<keyword evidence="3" id="KW-1185">Reference proteome</keyword>
<dbReference type="EMBL" id="JANPWB010000010">
    <property type="protein sequence ID" value="KAJ1140758.1"/>
    <property type="molecule type" value="Genomic_DNA"/>
</dbReference>
<accession>A0AAV7QQV7</accession>
<proteinExistence type="predicted"/>
<evidence type="ECO:0000313" key="3">
    <source>
        <dbReference type="Proteomes" id="UP001066276"/>
    </source>
</evidence>
<protein>
    <submittedName>
        <fullName evidence="2">Uncharacterized protein</fullName>
    </submittedName>
</protein>
<feature type="region of interest" description="Disordered" evidence="1">
    <location>
        <begin position="34"/>
        <end position="168"/>
    </location>
</feature>
<comment type="caution">
    <text evidence="2">The sequence shown here is derived from an EMBL/GenBank/DDBJ whole genome shotgun (WGS) entry which is preliminary data.</text>
</comment>
<feature type="compositionally biased region" description="Basic residues" evidence="1">
    <location>
        <begin position="115"/>
        <end position="125"/>
    </location>
</feature>